<evidence type="ECO:0008006" key="5">
    <source>
        <dbReference type="Google" id="ProtNLM"/>
    </source>
</evidence>
<evidence type="ECO:0000256" key="1">
    <source>
        <dbReference type="SAM" id="Phobius"/>
    </source>
</evidence>
<evidence type="ECO:0000313" key="3">
    <source>
        <dbReference type="EMBL" id="WXA12985.1"/>
    </source>
</evidence>
<name>A0AAU6P6L3_9FLAO</name>
<dbReference type="KEGG" id="mcaa:R3L15_12765"/>
<dbReference type="EMBL" id="CP136925">
    <property type="protein sequence ID" value="WXA12985.1"/>
    <property type="molecule type" value="Genomic_DNA"/>
</dbReference>
<dbReference type="EMBL" id="CP136924">
    <property type="protein sequence ID" value="WXA01855.1"/>
    <property type="molecule type" value="Genomic_DNA"/>
</dbReference>
<dbReference type="AlphaFoldDB" id="A0AAU6P6L3"/>
<evidence type="ECO:0000313" key="2">
    <source>
        <dbReference type="EMBL" id="WXA01855.1"/>
    </source>
</evidence>
<organism evidence="3">
    <name type="scientific">Mangrovimonas cancribranchiae</name>
    <dbReference type="NCBI Taxonomy" id="3080055"/>
    <lineage>
        <taxon>Bacteria</taxon>
        <taxon>Pseudomonadati</taxon>
        <taxon>Bacteroidota</taxon>
        <taxon>Flavobacteriia</taxon>
        <taxon>Flavobacteriales</taxon>
        <taxon>Flavobacteriaceae</taxon>
        <taxon>Mangrovimonas</taxon>
    </lineage>
</organism>
<keyword evidence="1" id="KW-1133">Transmembrane helix</keyword>
<sequence length="117" mass="13121">MNKTFLRTSLYALIGLVLLFSIAFIGSVIKISNSKAYTFAKQYINTNEKVISRIGDVEKFGMFPTGSLDLGKNEVGENEVQIETKVFGKLGKANIVLVLTKVSSTWKVNEFYFKELK</sequence>
<accession>A0AAU6P6L3</accession>
<evidence type="ECO:0000313" key="4">
    <source>
        <dbReference type="Proteomes" id="UP001368318"/>
    </source>
</evidence>
<keyword evidence="1" id="KW-0472">Membrane</keyword>
<gene>
    <name evidence="3" type="ORF">R3L15_12765</name>
    <name evidence="2" type="ORF">R3L16_08825</name>
</gene>
<proteinExistence type="predicted"/>
<protein>
    <recommendedName>
        <fullName evidence="5">DUF4878 domain-containing protein</fullName>
    </recommendedName>
</protein>
<reference evidence="3 4" key="1">
    <citation type="submission" date="2023-10" db="EMBL/GenBank/DDBJ databases">
        <title>Culture-based analysis of two novel bacteria associated with mangrove crab gills.</title>
        <authorList>
            <person name="Yang X."/>
            <person name="Garuglieri E."/>
            <person name="Van Goethem M.W."/>
            <person name="Fusi M."/>
            <person name="Marasco R."/>
            <person name="Daffonchio D.G."/>
        </authorList>
    </citation>
    <scope>NUCLEOTIDE SEQUENCE</scope>
    <source>
        <strain evidence="3">UG2-1</strain>
        <strain evidence="2">UG2-2</strain>
        <strain evidence="4">UG2_2</strain>
    </source>
</reference>
<dbReference type="RefSeq" id="WP_338732129.1">
    <property type="nucleotide sequence ID" value="NZ_CP136924.1"/>
</dbReference>
<dbReference type="Proteomes" id="UP001368318">
    <property type="component" value="Chromosome"/>
</dbReference>
<keyword evidence="4" id="KW-1185">Reference proteome</keyword>
<keyword evidence="1" id="KW-0812">Transmembrane</keyword>
<feature type="transmembrane region" description="Helical" evidence="1">
    <location>
        <begin position="12"/>
        <end position="31"/>
    </location>
</feature>